<dbReference type="CDD" id="cd14014">
    <property type="entry name" value="STKc_PknB_like"/>
    <property type="match status" value="1"/>
</dbReference>
<feature type="compositionally biased region" description="Pro residues" evidence="7">
    <location>
        <begin position="382"/>
        <end position="392"/>
    </location>
</feature>
<comment type="caution">
    <text evidence="9">The sequence shown here is derived from an EMBL/GenBank/DDBJ whole genome shotgun (WGS) entry which is preliminary data.</text>
</comment>
<dbReference type="Pfam" id="PF00069">
    <property type="entry name" value="Pkinase"/>
    <property type="match status" value="1"/>
</dbReference>
<dbReference type="AlphaFoldDB" id="A0A1A3NQG2"/>
<dbReference type="InterPro" id="IPR011009">
    <property type="entry name" value="Kinase-like_dom_sf"/>
</dbReference>
<evidence type="ECO:0000313" key="10">
    <source>
        <dbReference type="Proteomes" id="UP000093928"/>
    </source>
</evidence>
<protein>
    <recommendedName>
        <fullName evidence="1">non-specific serine/threonine protein kinase</fullName>
        <ecNumber evidence="1">2.7.11.1</ecNumber>
    </recommendedName>
</protein>
<dbReference type="EC" id="2.7.11.1" evidence="1"/>
<dbReference type="SUPFAM" id="SSF56112">
    <property type="entry name" value="Protein kinase-like (PK-like)"/>
    <property type="match status" value="1"/>
</dbReference>
<keyword evidence="6" id="KW-0067">ATP-binding</keyword>
<dbReference type="PROSITE" id="PS50011">
    <property type="entry name" value="PROTEIN_KINASE_DOM"/>
    <property type="match status" value="1"/>
</dbReference>
<sequence length="510" mass="53291">MTELVGASRCKELTVGEVFAGYKIVRFLGAGGMGEVYLAEHPRLPRREALKILGGIQGGNVSADDAYRQRFIREADLAATLWHPNIVRVNDRGEFNGQLWISMDFVDGTDAASLLRDHYPGGMPADQVSAIVTAIAGALDYAHQQHKLMHRDVSPANILLSESGDGEQRILLGDFGIARTIGDSGGLTATNMTIGTFPYAAPEQLTDDPIDGRADQYALAATVYHLLTGSPLFPHENPAVVISRHLSAPPPTLAQTHPMLRVFDPVLATALAKDPGERYPTCGEFAHAFTQAAQARRHPTASALTMPRPMAVRSHEHTAAPVDKARQRSRRRMFASVSAVVALTAVGASGYPIGDPAPPVAAPALGAPALAEPQPAAQYAPPQAPVPQPVVPAPNNAPPAAVPVPVQAPAPVRPPAPTRVLDAAPPVPPQPAANPDQTFLNLMSGIPGVTVTDPATAVSTGQALCSGLQNGGSPRDAAEATVRGNEGITPAQAAAGVNAAITAYCPQYSH</sequence>
<dbReference type="InterPro" id="IPR000719">
    <property type="entry name" value="Prot_kinase_dom"/>
</dbReference>
<evidence type="ECO:0000259" key="8">
    <source>
        <dbReference type="PROSITE" id="PS50011"/>
    </source>
</evidence>
<evidence type="ECO:0000256" key="4">
    <source>
        <dbReference type="ARBA" id="ARBA00022741"/>
    </source>
</evidence>
<evidence type="ECO:0000256" key="5">
    <source>
        <dbReference type="ARBA" id="ARBA00022777"/>
    </source>
</evidence>
<organism evidence="9 10">
    <name type="scientific">Mycobacterium asiaticum</name>
    <dbReference type="NCBI Taxonomy" id="1790"/>
    <lineage>
        <taxon>Bacteria</taxon>
        <taxon>Bacillati</taxon>
        <taxon>Actinomycetota</taxon>
        <taxon>Actinomycetes</taxon>
        <taxon>Mycobacteriales</taxon>
        <taxon>Mycobacteriaceae</taxon>
        <taxon>Mycobacterium</taxon>
    </lineage>
</organism>
<evidence type="ECO:0000256" key="7">
    <source>
        <dbReference type="SAM" id="MobiDB-lite"/>
    </source>
</evidence>
<dbReference type="PANTHER" id="PTHR43289">
    <property type="entry name" value="MITOGEN-ACTIVATED PROTEIN KINASE KINASE KINASE 20-RELATED"/>
    <property type="match status" value="1"/>
</dbReference>
<evidence type="ECO:0000256" key="1">
    <source>
        <dbReference type="ARBA" id="ARBA00012513"/>
    </source>
</evidence>
<evidence type="ECO:0000256" key="3">
    <source>
        <dbReference type="ARBA" id="ARBA00022679"/>
    </source>
</evidence>
<dbReference type="GO" id="GO:0005524">
    <property type="term" value="F:ATP binding"/>
    <property type="evidence" value="ECO:0007669"/>
    <property type="project" value="UniProtKB-KW"/>
</dbReference>
<dbReference type="RefSeq" id="WP_065145098.1">
    <property type="nucleotide sequence ID" value="NZ_LZLS01000156.1"/>
</dbReference>
<evidence type="ECO:0000256" key="6">
    <source>
        <dbReference type="ARBA" id="ARBA00022840"/>
    </source>
</evidence>
<dbReference type="EMBL" id="LZLS01000156">
    <property type="protein sequence ID" value="OBK24328.1"/>
    <property type="molecule type" value="Genomic_DNA"/>
</dbReference>
<evidence type="ECO:0000313" key="9">
    <source>
        <dbReference type="EMBL" id="OBK24328.1"/>
    </source>
</evidence>
<reference evidence="9 10" key="1">
    <citation type="submission" date="2016-06" db="EMBL/GenBank/DDBJ databases">
        <authorList>
            <person name="Kjaerup R.B."/>
            <person name="Dalgaard T.S."/>
            <person name="Juul-Madsen H.R."/>
        </authorList>
    </citation>
    <scope>NUCLEOTIDE SEQUENCE [LARGE SCALE GENOMIC DNA]</scope>
    <source>
        <strain evidence="9 10">1165133.8</strain>
    </source>
</reference>
<dbReference type="InterPro" id="IPR008266">
    <property type="entry name" value="Tyr_kinase_AS"/>
</dbReference>
<dbReference type="InterPro" id="IPR007969">
    <property type="entry name" value="DUF732"/>
</dbReference>
<dbReference type="PANTHER" id="PTHR43289:SF6">
    <property type="entry name" value="SERINE_THREONINE-PROTEIN KINASE NEKL-3"/>
    <property type="match status" value="1"/>
</dbReference>
<dbReference type="Gene3D" id="1.10.510.10">
    <property type="entry name" value="Transferase(Phosphotransferase) domain 1"/>
    <property type="match status" value="1"/>
</dbReference>
<feature type="domain" description="Protein kinase" evidence="8">
    <location>
        <begin position="22"/>
        <end position="290"/>
    </location>
</feature>
<keyword evidence="5 9" id="KW-0418">Kinase</keyword>
<dbReference type="Proteomes" id="UP000093928">
    <property type="component" value="Unassembled WGS sequence"/>
</dbReference>
<dbReference type="PROSITE" id="PS00109">
    <property type="entry name" value="PROTEIN_KINASE_TYR"/>
    <property type="match status" value="1"/>
</dbReference>
<keyword evidence="3" id="KW-0808">Transferase</keyword>
<dbReference type="OrthoDB" id="9762169at2"/>
<dbReference type="GO" id="GO:0004674">
    <property type="term" value="F:protein serine/threonine kinase activity"/>
    <property type="evidence" value="ECO:0007669"/>
    <property type="project" value="UniProtKB-KW"/>
</dbReference>
<keyword evidence="4" id="KW-0547">Nucleotide-binding</keyword>
<keyword evidence="2" id="KW-0723">Serine/threonine-protein kinase</keyword>
<name>A0A1A3NQG2_MYCAS</name>
<accession>A0A1A3NQG2</accession>
<evidence type="ECO:0000256" key="2">
    <source>
        <dbReference type="ARBA" id="ARBA00022527"/>
    </source>
</evidence>
<gene>
    <name evidence="9" type="ORF">A5634_03045</name>
</gene>
<proteinExistence type="predicted"/>
<dbReference type="Pfam" id="PF05305">
    <property type="entry name" value="DUF732"/>
    <property type="match status" value="1"/>
</dbReference>
<dbReference type="Gene3D" id="3.30.200.20">
    <property type="entry name" value="Phosphorylase Kinase, domain 1"/>
    <property type="match status" value="1"/>
</dbReference>
<feature type="region of interest" description="Disordered" evidence="7">
    <location>
        <begin position="373"/>
        <end position="392"/>
    </location>
</feature>